<dbReference type="EMBL" id="GGEC01006151">
    <property type="protein sequence ID" value="MBW86634.1"/>
    <property type="molecule type" value="Transcribed_RNA"/>
</dbReference>
<sequence length="36" mass="4306">MCLWLPKTQNIKIERESSGVKVGLQFLFPWARSKKW</sequence>
<organism evidence="1">
    <name type="scientific">Rhizophora mucronata</name>
    <name type="common">Asiatic mangrove</name>
    <dbReference type="NCBI Taxonomy" id="61149"/>
    <lineage>
        <taxon>Eukaryota</taxon>
        <taxon>Viridiplantae</taxon>
        <taxon>Streptophyta</taxon>
        <taxon>Embryophyta</taxon>
        <taxon>Tracheophyta</taxon>
        <taxon>Spermatophyta</taxon>
        <taxon>Magnoliopsida</taxon>
        <taxon>eudicotyledons</taxon>
        <taxon>Gunneridae</taxon>
        <taxon>Pentapetalae</taxon>
        <taxon>rosids</taxon>
        <taxon>fabids</taxon>
        <taxon>Malpighiales</taxon>
        <taxon>Rhizophoraceae</taxon>
        <taxon>Rhizophora</taxon>
    </lineage>
</organism>
<protein>
    <submittedName>
        <fullName evidence="1">Uncharacterized protein</fullName>
    </submittedName>
</protein>
<reference evidence="1" key="1">
    <citation type="submission" date="2018-02" db="EMBL/GenBank/DDBJ databases">
        <title>Rhizophora mucronata_Transcriptome.</title>
        <authorList>
            <person name="Meera S.P."/>
            <person name="Sreeshan A."/>
            <person name="Augustine A."/>
        </authorList>
    </citation>
    <scope>NUCLEOTIDE SEQUENCE</scope>
    <source>
        <tissue evidence="1">Leaf</tissue>
    </source>
</reference>
<accession>A0A2P2IZH0</accession>
<dbReference type="AlphaFoldDB" id="A0A2P2IZH0"/>
<name>A0A2P2IZH0_RHIMU</name>
<evidence type="ECO:0000313" key="1">
    <source>
        <dbReference type="EMBL" id="MBW86634.1"/>
    </source>
</evidence>
<proteinExistence type="predicted"/>